<evidence type="ECO:0000313" key="1">
    <source>
        <dbReference type="EMBL" id="KAA6398874.1"/>
    </source>
</evidence>
<name>A0A5J4WV08_9EUKA</name>
<reference evidence="1 2" key="1">
    <citation type="submission" date="2019-03" db="EMBL/GenBank/DDBJ databases">
        <title>Single cell metagenomics reveals metabolic interactions within the superorganism composed of flagellate Streblomastix strix and complex community of Bacteroidetes bacteria on its surface.</title>
        <authorList>
            <person name="Treitli S.C."/>
            <person name="Kolisko M."/>
            <person name="Husnik F."/>
            <person name="Keeling P."/>
            <person name="Hampl V."/>
        </authorList>
    </citation>
    <scope>NUCLEOTIDE SEQUENCE [LARGE SCALE GENOMIC DNA]</scope>
    <source>
        <strain evidence="1">ST1C</strain>
    </source>
</reference>
<dbReference type="AlphaFoldDB" id="A0A5J4WV08"/>
<proteinExistence type="predicted"/>
<dbReference type="EMBL" id="SNRW01000863">
    <property type="protein sequence ID" value="KAA6398874.1"/>
    <property type="molecule type" value="Genomic_DNA"/>
</dbReference>
<protein>
    <submittedName>
        <fullName evidence="1">Uncharacterized protein</fullName>
    </submittedName>
</protein>
<dbReference type="OrthoDB" id="2157854at2759"/>
<accession>A0A5J4WV08</accession>
<comment type="caution">
    <text evidence="1">The sequence shown here is derived from an EMBL/GenBank/DDBJ whole genome shotgun (WGS) entry which is preliminary data.</text>
</comment>
<dbReference type="Proteomes" id="UP000324800">
    <property type="component" value="Unassembled WGS sequence"/>
</dbReference>
<evidence type="ECO:0000313" key="2">
    <source>
        <dbReference type="Proteomes" id="UP000324800"/>
    </source>
</evidence>
<gene>
    <name evidence="1" type="ORF">EZS28_005604</name>
</gene>
<sequence>MTIYKARDVIMSAGRFNDKGQLFCVRFESFAYTMMSKRQDAISQHNDTKSLYYKQILNSTFEAEGQNNAWYDKISSNNAKHASLKQLKQDHKTTRKISDDTCNSDDEVIEEAQYMVCESSSQFKRNKPLQEAVFTLDNSKFRRENIGFCCIDSDLVWRLWVQIAQQNQSPVTEQFTVLHKQESYVMQLLEPCSVRSEHFLELFL</sequence>
<organism evidence="1 2">
    <name type="scientific">Streblomastix strix</name>
    <dbReference type="NCBI Taxonomy" id="222440"/>
    <lineage>
        <taxon>Eukaryota</taxon>
        <taxon>Metamonada</taxon>
        <taxon>Preaxostyla</taxon>
        <taxon>Oxymonadida</taxon>
        <taxon>Streblomastigidae</taxon>
        <taxon>Streblomastix</taxon>
    </lineage>
</organism>